<dbReference type="Gene3D" id="3.40.1090.10">
    <property type="entry name" value="Cytosolic phospholipase A2 catalytic domain"/>
    <property type="match status" value="1"/>
</dbReference>
<dbReference type="Proteomes" id="UP000775213">
    <property type="component" value="Unassembled WGS sequence"/>
</dbReference>
<dbReference type="EMBL" id="JAGFBR010000017">
    <property type="protein sequence ID" value="KAH0451285.1"/>
    <property type="molecule type" value="Genomic_DNA"/>
</dbReference>
<accession>A0AAV7G550</accession>
<organism evidence="8 9">
    <name type="scientific">Dendrobium chrysotoxum</name>
    <name type="common">Orchid</name>
    <dbReference type="NCBI Taxonomy" id="161865"/>
    <lineage>
        <taxon>Eukaryota</taxon>
        <taxon>Viridiplantae</taxon>
        <taxon>Streptophyta</taxon>
        <taxon>Embryophyta</taxon>
        <taxon>Tracheophyta</taxon>
        <taxon>Spermatophyta</taxon>
        <taxon>Magnoliopsida</taxon>
        <taxon>Liliopsida</taxon>
        <taxon>Asparagales</taxon>
        <taxon>Orchidaceae</taxon>
        <taxon>Epidendroideae</taxon>
        <taxon>Malaxideae</taxon>
        <taxon>Dendrobiinae</taxon>
        <taxon>Dendrobium</taxon>
    </lineage>
</organism>
<comment type="function">
    <text evidence="5">Possesses non-specific lipolytic acyl hydrolase (LAH) activity. Hydrolyzes phospholipids as well as galactolipids. May play a role in disease resistance.</text>
</comment>
<keyword evidence="4" id="KW-0443">Lipid metabolism</keyword>
<dbReference type="InterPro" id="IPR002641">
    <property type="entry name" value="PNPLA_dom"/>
</dbReference>
<comment type="similarity">
    <text evidence="1">Belongs to the patatin family.</text>
</comment>
<evidence type="ECO:0000256" key="6">
    <source>
        <dbReference type="PROSITE-ProRule" id="PRU01161"/>
    </source>
</evidence>
<dbReference type="PROSITE" id="PS51635">
    <property type="entry name" value="PNPLA"/>
    <property type="match status" value="1"/>
</dbReference>
<name>A0AAV7G550_DENCH</name>
<evidence type="ECO:0000256" key="3">
    <source>
        <dbReference type="ARBA" id="ARBA00022963"/>
    </source>
</evidence>
<dbReference type="SUPFAM" id="SSF52151">
    <property type="entry name" value="FabD/lysophospholipase-like"/>
    <property type="match status" value="1"/>
</dbReference>
<keyword evidence="2" id="KW-0378">Hydrolase</keyword>
<keyword evidence="3" id="KW-0442">Lipid degradation</keyword>
<dbReference type="PANTHER" id="PTHR32241:SF12">
    <property type="entry name" value="OS03G0784100 PROTEIN"/>
    <property type="match status" value="1"/>
</dbReference>
<comment type="caution">
    <text evidence="6">Lacks conserved residue(s) required for the propagation of feature annotation.</text>
</comment>
<gene>
    <name evidence="8" type="ORF">IEQ34_018584</name>
</gene>
<evidence type="ECO:0000259" key="7">
    <source>
        <dbReference type="PROSITE" id="PS51635"/>
    </source>
</evidence>
<evidence type="ECO:0000256" key="2">
    <source>
        <dbReference type="ARBA" id="ARBA00022801"/>
    </source>
</evidence>
<evidence type="ECO:0000313" key="9">
    <source>
        <dbReference type="Proteomes" id="UP000775213"/>
    </source>
</evidence>
<dbReference type="CDD" id="cd07199">
    <property type="entry name" value="Pat17_PNPLA8_PNPLA9_like"/>
    <property type="match status" value="1"/>
</dbReference>
<dbReference type="PANTHER" id="PTHR32241">
    <property type="entry name" value="PATATIN-LIKE PROTEIN 6"/>
    <property type="match status" value="1"/>
</dbReference>
<protein>
    <recommendedName>
        <fullName evidence="7">PNPLA domain-containing protein</fullName>
    </recommendedName>
</protein>
<dbReference type="InterPro" id="IPR016035">
    <property type="entry name" value="Acyl_Trfase/lysoPLipase"/>
</dbReference>
<reference evidence="8 9" key="1">
    <citation type="journal article" date="2021" name="Hortic Res">
        <title>Chromosome-scale assembly of the Dendrobium chrysotoxum genome enhances the understanding of orchid evolution.</title>
        <authorList>
            <person name="Zhang Y."/>
            <person name="Zhang G.Q."/>
            <person name="Zhang D."/>
            <person name="Liu X.D."/>
            <person name="Xu X.Y."/>
            <person name="Sun W.H."/>
            <person name="Yu X."/>
            <person name="Zhu X."/>
            <person name="Wang Z.W."/>
            <person name="Zhao X."/>
            <person name="Zhong W.Y."/>
            <person name="Chen H."/>
            <person name="Yin W.L."/>
            <person name="Huang T."/>
            <person name="Niu S.C."/>
            <person name="Liu Z.J."/>
        </authorList>
    </citation>
    <scope>NUCLEOTIDE SEQUENCE [LARGE SCALE GENOMIC DNA]</scope>
    <source>
        <strain evidence="8">Lindl</strain>
    </source>
</reference>
<evidence type="ECO:0000256" key="5">
    <source>
        <dbReference type="ARBA" id="ARBA00025642"/>
    </source>
</evidence>
<proteinExistence type="inferred from homology"/>
<comment type="caution">
    <text evidence="8">The sequence shown here is derived from an EMBL/GenBank/DDBJ whole genome shotgun (WGS) entry which is preliminary data.</text>
</comment>
<dbReference type="AlphaFoldDB" id="A0AAV7G550"/>
<evidence type="ECO:0000313" key="8">
    <source>
        <dbReference type="EMBL" id="KAH0451285.1"/>
    </source>
</evidence>
<dbReference type="GO" id="GO:0016787">
    <property type="term" value="F:hydrolase activity"/>
    <property type="evidence" value="ECO:0007669"/>
    <property type="project" value="UniProtKB-KW"/>
</dbReference>
<sequence length="419" mass="44853">MAAETTAIIQSSHDINKLSYEIFSILESKFLFGYDDPNTVVAATPPKTPEKFPRPLTAGKVRILSIDAGSGVLAAVALARLETSLAKQCRNPDARIADFFDIAAGSGSGGVLTAMLFTRSPSGRPLFSAGDALRFIMKNRRKLSSAGRKGVFRRSGGMFRRLFGESTLRDTIKPVLIPCYDLATGSPFVFSRADAVEADAFDFSIREVCAATCSEKARLVMRSVEGRARIDAVGGGVVMRNPTAMAITHVLNNTIEFPFATGVEDLLVVSLGNGAEDIGPPVAAKLLKIAGDAAAEMVDQAVAMAFRQSRLTNYVRIEAHCPASGGKSPSPPPLPAVEEMLLSQRSVDSVLFRGRKVSEKTNGDRLEWFCGELVAEHDRRKGSNIPTVLIKPTLMSRTSSATYTTTSAMASTQQLAASL</sequence>
<evidence type="ECO:0000256" key="1">
    <source>
        <dbReference type="ARBA" id="ARBA00010240"/>
    </source>
</evidence>
<evidence type="ECO:0000256" key="4">
    <source>
        <dbReference type="ARBA" id="ARBA00023098"/>
    </source>
</evidence>
<keyword evidence="9" id="KW-1185">Reference proteome</keyword>
<feature type="domain" description="PNPLA" evidence="7">
    <location>
        <begin position="62"/>
        <end position="247"/>
    </location>
</feature>
<dbReference type="GO" id="GO:0016042">
    <property type="term" value="P:lipid catabolic process"/>
    <property type="evidence" value="ECO:0007669"/>
    <property type="project" value="UniProtKB-KW"/>
</dbReference>